<keyword evidence="2" id="KW-1185">Reference proteome</keyword>
<organism evidence="1 2">
    <name type="scientific">Rhodococcus sacchari</name>
    <dbReference type="NCBI Taxonomy" id="2962047"/>
    <lineage>
        <taxon>Bacteria</taxon>
        <taxon>Bacillati</taxon>
        <taxon>Actinomycetota</taxon>
        <taxon>Actinomycetes</taxon>
        <taxon>Mycobacteriales</taxon>
        <taxon>Nocardiaceae</taxon>
        <taxon>Rhodococcus</taxon>
    </lineage>
</organism>
<name>A0ACD4DD17_9NOCA</name>
<gene>
    <name evidence="1" type="ORF">OED52_14460</name>
</gene>
<accession>A0ACD4DD17</accession>
<evidence type="ECO:0000313" key="2">
    <source>
        <dbReference type="Proteomes" id="UP001156484"/>
    </source>
</evidence>
<reference evidence="1" key="1">
    <citation type="submission" date="2022-10" db="EMBL/GenBank/DDBJ databases">
        <title>Rhodococcus ferula Z13 complete genome.</title>
        <authorList>
            <person name="Long X."/>
            <person name="Zang M."/>
        </authorList>
    </citation>
    <scope>NUCLEOTIDE SEQUENCE</scope>
    <source>
        <strain evidence="1">Z13</strain>
    </source>
</reference>
<dbReference type="EMBL" id="CP107551">
    <property type="protein sequence ID" value="UYP17866.1"/>
    <property type="molecule type" value="Genomic_DNA"/>
</dbReference>
<evidence type="ECO:0000313" key="1">
    <source>
        <dbReference type="EMBL" id="UYP17866.1"/>
    </source>
</evidence>
<dbReference type="Proteomes" id="UP001156484">
    <property type="component" value="Chromosome"/>
</dbReference>
<protein>
    <submittedName>
        <fullName evidence="1">DUF1707 domain-containing protein</fullName>
    </submittedName>
</protein>
<proteinExistence type="predicted"/>
<sequence length="124" mass="13545">MAERPEVRIGTAEREEAVELLGEHFAAGRLSLSEFDERVALAMQATIRADLVPLFADLPTAPAVVSSEPRNVAEELLTLVPFVIVALLAIAVVRHPVVILVALGALYFVGRRAYRLITEERGSR</sequence>